<dbReference type="OrthoDB" id="662756at2"/>
<dbReference type="Gene3D" id="3.10.560.10">
    <property type="entry name" value="Outer membrane lipoprotein wza domain like"/>
    <property type="match status" value="1"/>
</dbReference>
<dbReference type="AlphaFoldDB" id="A0A521EP89"/>
<dbReference type="GO" id="GO:0015159">
    <property type="term" value="F:polysaccharide transmembrane transporter activity"/>
    <property type="evidence" value="ECO:0007669"/>
    <property type="project" value="InterPro"/>
</dbReference>
<dbReference type="PROSITE" id="PS51257">
    <property type="entry name" value="PROKAR_LIPOPROTEIN"/>
    <property type="match status" value="1"/>
</dbReference>
<gene>
    <name evidence="4" type="ORF">SAMN06265379_11036</name>
</gene>
<keyword evidence="1" id="KW-0732">Signal</keyword>
<protein>
    <submittedName>
        <fullName evidence="4">Polysaccharide export outer membrane protein</fullName>
    </submittedName>
</protein>
<evidence type="ECO:0000256" key="1">
    <source>
        <dbReference type="ARBA" id="ARBA00022729"/>
    </source>
</evidence>
<proteinExistence type="predicted"/>
<dbReference type="EMBL" id="FXTB01000010">
    <property type="protein sequence ID" value="SMO85734.1"/>
    <property type="molecule type" value="Genomic_DNA"/>
</dbReference>
<evidence type="ECO:0000256" key="2">
    <source>
        <dbReference type="SAM" id="Phobius"/>
    </source>
</evidence>
<dbReference type="PANTHER" id="PTHR33619">
    <property type="entry name" value="POLYSACCHARIDE EXPORT PROTEIN GFCE-RELATED"/>
    <property type="match status" value="1"/>
</dbReference>
<evidence type="ECO:0000313" key="4">
    <source>
        <dbReference type="EMBL" id="SMO85734.1"/>
    </source>
</evidence>
<keyword evidence="2" id="KW-0812">Transmembrane</keyword>
<evidence type="ECO:0000313" key="5">
    <source>
        <dbReference type="Proteomes" id="UP000319040"/>
    </source>
</evidence>
<evidence type="ECO:0000259" key="3">
    <source>
        <dbReference type="Pfam" id="PF02563"/>
    </source>
</evidence>
<reference evidence="4 5" key="1">
    <citation type="submission" date="2017-05" db="EMBL/GenBank/DDBJ databases">
        <authorList>
            <person name="Varghese N."/>
            <person name="Submissions S."/>
        </authorList>
    </citation>
    <scope>NUCLEOTIDE SEQUENCE [LARGE SCALE GENOMIC DNA]</scope>
    <source>
        <strain evidence="4 5">DSM 27040</strain>
    </source>
</reference>
<dbReference type="InterPro" id="IPR049712">
    <property type="entry name" value="Poly_export"/>
</dbReference>
<dbReference type="InterPro" id="IPR003715">
    <property type="entry name" value="Poly_export_N"/>
</dbReference>
<dbReference type="PANTHER" id="PTHR33619:SF3">
    <property type="entry name" value="POLYSACCHARIDE EXPORT PROTEIN GFCE-RELATED"/>
    <property type="match status" value="1"/>
</dbReference>
<feature type="transmembrane region" description="Helical" evidence="2">
    <location>
        <begin position="231"/>
        <end position="251"/>
    </location>
</feature>
<accession>A0A521EP89</accession>
<sequence length="253" mass="28514">MRNISLFALAMLLIVGCVSQKESIYLQDAKKEWGEKSFTNIKTENTIQVFDQIYIQVSSFDDGNINFMSNDPNRYGGGRSEADLAMVSYTVNKNGEVKLPIVGETNVLGLTTNQAAEKIRKELEDYLNTPSVKVTFVNKSVTVLGSVNRPGRYFYAAEYLNIFQALGLAGDISEYGNRKEVVIVRDVNNEVIRKRINLTELALLGESELYIQADDVLYVEPLKKRQWGFQAFPWSILLSSITTIILVANYVEK</sequence>
<dbReference type="RefSeq" id="WP_142534360.1">
    <property type="nucleotide sequence ID" value="NZ_FXTB01000010.1"/>
</dbReference>
<dbReference type="Pfam" id="PF02563">
    <property type="entry name" value="Poly_export"/>
    <property type="match status" value="1"/>
</dbReference>
<name>A0A521EP89_SACCC</name>
<keyword evidence="5" id="KW-1185">Reference proteome</keyword>
<organism evidence="4 5">
    <name type="scientific">Saccharicrinis carchari</name>
    <dbReference type="NCBI Taxonomy" id="1168039"/>
    <lineage>
        <taxon>Bacteria</taxon>
        <taxon>Pseudomonadati</taxon>
        <taxon>Bacteroidota</taxon>
        <taxon>Bacteroidia</taxon>
        <taxon>Marinilabiliales</taxon>
        <taxon>Marinilabiliaceae</taxon>
        <taxon>Saccharicrinis</taxon>
    </lineage>
</organism>
<keyword evidence="2" id="KW-1133">Transmembrane helix</keyword>
<keyword evidence="2" id="KW-0472">Membrane</keyword>
<dbReference type="Proteomes" id="UP000319040">
    <property type="component" value="Unassembled WGS sequence"/>
</dbReference>
<feature type="domain" description="Polysaccharide export protein N-terminal" evidence="3">
    <location>
        <begin position="43"/>
        <end position="135"/>
    </location>
</feature>